<dbReference type="FunFam" id="1.10.510.10:FF:001512">
    <property type="entry name" value="Receptor tyrosine-protein kinase erbB-2"/>
    <property type="match status" value="1"/>
</dbReference>
<dbReference type="GO" id="GO:0012505">
    <property type="term" value="C:endomembrane system"/>
    <property type="evidence" value="ECO:0007669"/>
    <property type="project" value="UniProtKB-SubCell"/>
</dbReference>
<accession>A0AA85BH18</accession>
<dbReference type="PROSITE" id="PS00109">
    <property type="entry name" value="PROTEIN_KINASE_TYR"/>
    <property type="match status" value="1"/>
</dbReference>
<dbReference type="GO" id="GO:0005886">
    <property type="term" value="C:plasma membrane"/>
    <property type="evidence" value="ECO:0007669"/>
    <property type="project" value="TreeGrafter"/>
</dbReference>
<dbReference type="GO" id="GO:0051897">
    <property type="term" value="P:positive regulation of phosphatidylinositol 3-kinase/protein kinase B signal transduction"/>
    <property type="evidence" value="ECO:0007669"/>
    <property type="project" value="TreeGrafter"/>
</dbReference>
<evidence type="ECO:0000256" key="6">
    <source>
        <dbReference type="ARBA" id="ARBA00022741"/>
    </source>
</evidence>
<dbReference type="GO" id="GO:0010976">
    <property type="term" value="P:positive regulation of neuron projection development"/>
    <property type="evidence" value="ECO:0007669"/>
    <property type="project" value="TreeGrafter"/>
</dbReference>
<dbReference type="Gene3D" id="3.30.200.20">
    <property type="entry name" value="Phosphorylase Kinase, domain 1"/>
    <property type="match status" value="1"/>
</dbReference>
<dbReference type="GO" id="GO:0007409">
    <property type="term" value="P:axonogenesis"/>
    <property type="evidence" value="ECO:0007669"/>
    <property type="project" value="TreeGrafter"/>
</dbReference>
<keyword evidence="11" id="KW-0829">Tyrosine-protein kinase</keyword>
<keyword evidence="9 14" id="KW-1133">Transmembrane helix</keyword>
<evidence type="ECO:0000256" key="2">
    <source>
        <dbReference type="ARBA" id="ARBA00004308"/>
    </source>
</evidence>
<keyword evidence="3" id="KW-0808">Transferase</keyword>
<dbReference type="InterPro" id="IPR001245">
    <property type="entry name" value="Ser-Thr/Tyr_kinase_cat_dom"/>
</dbReference>
<keyword evidence="10 14" id="KW-0472">Membrane</keyword>
<dbReference type="Gene3D" id="1.10.510.10">
    <property type="entry name" value="Transferase(Phosphotransferase) domain 1"/>
    <property type="match status" value="1"/>
</dbReference>
<keyword evidence="8" id="KW-0067">ATP-binding</keyword>
<evidence type="ECO:0000256" key="14">
    <source>
        <dbReference type="SAM" id="Phobius"/>
    </source>
</evidence>
<dbReference type="GO" id="GO:0043235">
    <property type="term" value="C:receptor complex"/>
    <property type="evidence" value="ECO:0007669"/>
    <property type="project" value="TreeGrafter"/>
</dbReference>
<evidence type="ECO:0000259" key="15">
    <source>
        <dbReference type="PROSITE" id="PS50011"/>
    </source>
</evidence>
<dbReference type="WBParaSite" id="SMTH1_57370.2">
    <property type="protein sequence ID" value="SMTH1_57370.2"/>
    <property type="gene ID" value="SMTH1_57370"/>
</dbReference>
<evidence type="ECO:0000256" key="8">
    <source>
        <dbReference type="ARBA" id="ARBA00022840"/>
    </source>
</evidence>
<keyword evidence="6" id="KW-0547">Nucleotide-binding</keyword>
<evidence type="ECO:0000256" key="13">
    <source>
        <dbReference type="ARBA" id="ARBA00023180"/>
    </source>
</evidence>
<keyword evidence="7" id="KW-0418">Kinase</keyword>
<dbReference type="SUPFAM" id="SSF56112">
    <property type="entry name" value="Protein kinase-like (PK-like)"/>
    <property type="match status" value="1"/>
</dbReference>
<dbReference type="AlphaFoldDB" id="A0AA85BH18"/>
<dbReference type="InterPro" id="IPR011009">
    <property type="entry name" value="Kinase-like_dom_sf"/>
</dbReference>
<evidence type="ECO:0000256" key="11">
    <source>
        <dbReference type="ARBA" id="ARBA00023137"/>
    </source>
</evidence>
<dbReference type="InterPro" id="IPR000719">
    <property type="entry name" value="Prot_kinase_dom"/>
</dbReference>
<evidence type="ECO:0000256" key="9">
    <source>
        <dbReference type="ARBA" id="ARBA00022989"/>
    </source>
</evidence>
<dbReference type="GO" id="GO:0050793">
    <property type="term" value="P:regulation of developmental process"/>
    <property type="evidence" value="ECO:0007669"/>
    <property type="project" value="UniProtKB-ARBA"/>
</dbReference>
<evidence type="ECO:0000256" key="3">
    <source>
        <dbReference type="ARBA" id="ARBA00022679"/>
    </source>
</evidence>
<evidence type="ECO:0000256" key="5">
    <source>
        <dbReference type="ARBA" id="ARBA00022729"/>
    </source>
</evidence>
<protein>
    <recommendedName>
        <fullName evidence="15">Protein kinase domain-containing protein</fullName>
    </recommendedName>
</protein>
<sequence length="634" mass="72186">MLSMESLSLIIGILIFICICLFLFILHQRTTNSKQSYPYTKNLRHTYFNSSIMKCITLCNKLCYSIKITHQHDFEANNINNNIDHTCNVNKLINPVNVHISSSTILDPDQQTHSLTYEPNKCIENYKIFHNPIYYNNNINVNGKYSQSSMTIDHDPIKNLLFKSNSNLNSKNYFIHKTSDSSLSCSYLNDITNPFDITDNNSSNLNSLLDKISQHKIHFNNNNSRRLECKNSRTKMLAVKYKNYLYRIKQSNKYNELNSRLHGVSNIKTIECVQQQEMASLNSESPWVKANNTTHCSSSITGQSNQSSCSSNEDEILLSICPKARDPTNILADIHVPLNKIIFNNVVLQGTFSQLYEGKLLVSFRRHGICTSKWKQVLIKTLTEKATAEQVRLFKSDACKFVGAKHSHISSIIAASSTSVCVSSLSNQQIINQPILIYSNAKYGNLKLFLQRRSNGNMRPNVILTAAQLINMALQILSAADYLHSINVIHEDIATRNCLLKCRTRVALSDSALSRDLFPEDYHCLGDNTNRPVKWLALEALIERKYTMATDVWSVGITLWELITRGQQPYASIDAFEMTAVLRTGYRLKKPHNCPDDLWKIIFACWKTNPSARPTIRQLIAKLKAFKVAVTNYI</sequence>
<evidence type="ECO:0000256" key="7">
    <source>
        <dbReference type="ARBA" id="ARBA00022777"/>
    </source>
</evidence>
<proteinExistence type="predicted"/>
<evidence type="ECO:0000256" key="4">
    <source>
        <dbReference type="ARBA" id="ARBA00022692"/>
    </source>
</evidence>
<keyword evidence="4 14" id="KW-0812">Transmembrane</keyword>
<dbReference type="Pfam" id="PF07714">
    <property type="entry name" value="PK_Tyr_Ser-Thr"/>
    <property type="match status" value="1"/>
</dbReference>
<organism evidence="16 17">
    <name type="scientific">Schistosoma mattheei</name>
    <dbReference type="NCBI Taxonomy" id="31246"/>
    <lineage>
        <taxon>Eukaryota</taxon>
        <taxon>Metazoa</taxon>
        <taxon>Spiralia</taxon>
        <taxon>Lophotrochozoa</taxon>
        <taxon>Platyhelminthes</taxon>
        <taxon>Trematoda</taxon>
        <taxon>Digenea</taxon>
        <taxon>Strigeidida</taxon>
        <taxon>Schistosomatoidea</taxon>
        <taxon>Schistosomatidae</taxon>
        <taxon>Schistosoma</taxon>
    </lineage>
</organism>
<feature type="transmembrane region" description="Helical" evidence="14">
    <location>
        <begin position="6"/>
        <end position="26"/>
    </location>
</feature>
<keyword evidence="13" id="KW-0325">Glycoprotein</keyword>
<comment type="subcellular location">
    <subcellularLocation>
        <location evidence="2">Endomembrane system</location>
    </subcellularLocation>
    <subcellularLocation>
        <location evidence="1">Membrane</location>
        <topology evidence="1">Single-pass membrane protein</topology>
    </subcellularLocation>
</comment>
<evidence type="ECO:0000313" key="16">
    <source>
        <dbReference type="Proteomes" id="UP000050791"/>
    </source>
</evidence>
<reference evidence="17" key="1">
    <citation type="submission" date="2023-11" db="UniProtKB">
        <authorList>
            <consortium name="WormBaseParasite"/>
        </authorList>
    </citation>
    <scope>IDENTIFICATION</scope>
</reference>
<dbReference type="PRINTS" id="PR00109">
    <property type="entry name" value="TYRKINASE"/>
</dbReference>
<evidence type="ECO:0000313" key="17">
    <source>
        <dbReference type="WBParaSite" id="SMTH1_57370.2"/>
    </source>
</evidence>
<keyword evidence="12" id="KW-0675">Receptor</keyword>
<keyword evidence="5" id="KW-0732">Signal</keyword>
<dbReference type="GO" id="GO:0004713">
    <property type="term" value="F:protein tyrosine kinase activity"/>
    <property type="evidence" value="ECO:0007669"/>
    <property type="project" value="UniProtKB-KW"/>
</dbReference>
<name>A0AA85BH18_9TREM</name>
<dbReference type="PANTHER" id="PTHR24416:SF349">
    <property type="entry name" value="TYROSINE-PROTEIN KINASE RYK"/>
    <property type="match status" value="1"/>
</dbReference>
<dbReference type="PROSITE" id="PS50011">
    <property type="entry name" value="PROTEIN_KINASE_DOM"/>
    <property type="match status" value="1"/>
</dbReference>
<evidence type="ECO:0000256" key="1">
    <source>
        <dbReference type="ARBA" id="ARBA00004167"/>
    </source>
</evidence>
<evidence type="ECO:0000256" key="12">
    <source>
        <dbReference type="ARBA" id="ARBA00023170"/>
    </source>
</evidence>
<evidence type="ECO:0000256" key="10">
    <source>
        <dbReference type="ARBA" id="ARBA00023136"/>
    </source>
</evidence>
<dbReference type="Proteomes" id="UP000050791">
    <property type="component" value="Unassembled WGS sequence"/>
</dbReference>
<dbReference type="PANTHER" id="PTHR24416">
    <property type="entry name" value="TYROSINE-PROTEIN KINASE RECEPTOR"/>
    <property type="match status" value="1"/>
</dbReference>
<feature type="domain" description="Protein kinase" evidence="15">
    <location>
        <begin position="341"/>
        <end position="626"/>
    </location>
</feature>
<dbReference type="InterPro" id="IPR008266">
    <property type="entry name" value="Tyr_kinase_AS"/>
</dbReference>
<dbReference type="InterPro" id="IPR050122">
    <property type="entry name" value="RTK"/>
</dbReference>
<dbReference type="GO" id="GO:0007169">
    <property type="term" value="P:cell surface receptor protein tyrosine kinase signaling pathway"/>
    <property type="evidence" value="ECO:0007669"/>
    <property type="project" value="TreeGrafter"/>
</dbReference>
<dbReference type="GO" id="GO:0005524">
    <property type="term" value="F:ATP binding"/>
    <property type="evidence" value="ECO:0007669"/>
    <property type="project" value="UniProtKB-KW"/>
</dbReference>